<evidence type="ECO:0000256" key="9">
    <source>
        <dbReference type="SAM" id="MobiDB-lite"/>
    </source>
</evidence>
<dbReference type="Proteomes" id="UP000054270">
    <property type="component" value="Unassembled WGS sequence"/>
</dbReference>
<dbReference type="AlphaFoldDB" id="A0A0D2Q5G1"/>
<feature type="transmembrane region" description="Helical" evidence="10">
    <location>
        <begin position="222"/>
        <end position="245"/>
    </location>
</feature>
<evidence type="ECO:0000256" key="7">
    <source>
        <dbReference type="ARBA" id="ARBA00023303"/>
    </source>
</evidence>
<evidence type="ECO:0000313" key="12">
    <source>
        <dbReference type="EMBL" id="KJA26795.1"/>
    </source>
</evidence>
<dbReference type="OrthoDB" id="297496at2759"/>
<gene>
    <name evidence="12" type="ORF">HYPSUDRAFT_132499</name>
</gene>
<feature type="transmembrane region" description="Helical" evidence="10">
    <location>
        <begin position="71"/>
        <end position="96"/>
    </location>
</feature>
<dbReference type="STRING" id="945553.A0A0D2Q5G1"/>
<reference evidence="13" key="1">
    <citation type="submission" date="2014-04" db="EMBL/GenBank/DDBJ databases">
        <title>Evolutionary Origins and Diversification of the Mycorrhizal Mutualists.</title>
        <authorList>
            <consortium name="DOE Joint Genome Institute"/>
            <consortium name="Mycorrhizal Genomics Consortium"/>
            <person name="Kohler A."/>
            <person name="Kuo A."/>
            <person name="Nagy L.G."/>
            <person name="Floudas D."/>
            <person name="Copeland A."/>
            <person name="Barry K.W."/>
            <person name="Cichocki N."/>
            <person name="Veneault-Fourrey C."/>
            <person name="LaButti K."/>
            <person name="Lindquist E.A."/>
            <person name="Lipzen A."/>
            <person name="Lundell T."/>
            <person name="Morin E."/>
            <person name="Murat C."/>
            <person name="Riley R."/>
            <person name="Ohm R."/>
            <person name="Sun H."/>
            <person name="Tunlid A."/>
            <person name="Henrissat B."/>
            <person name="Grigoriev I.V."/>
            <person name="Hibbett D.S."/>
            <person name="Martin F."/>
        </authorList>
    </citation>
    <scope>NUCLEOTIDE SEQUENCE [LARGE SCALE GENOMIC DNA]</scope>
    <source>
        <strain evidence="13">FD-334 SS-4</strain>
    </source>
</reference>
<comment type="similarity">
    <text evidence="8">Belongs to the two pore domain potassium channel (TC 1.A.1.8) family.</text>
</comment>
<dbReference type="EMBL" id="KN817526">
    <property type="protein sequence ID" value="KJA26795.1"/>
    <property type="molecule type" value="Genomic_DNA"/>
</dbReference>
<evidence type="ECO:0000256" key="5">
    <source>
        <dbReference type="ARBA" id="ARBA00023065"/>
    </source>
</evidence>
<dbReference type="GO" id="GO:0022841">
    <property type="term" value="F:potassium ion leak channel activity"/>
    <property type="evidence" value="ECO:0007669"/>
    <property type="project" value="TreeGrafter"/>
</dbReference>
<organism evidence="12 13">
    <name type="scientific">Hypholoma sublateritium (strain FD-334 SS-4)</name>
    <dbReference type="NCBI Taxonomy" id="945553"/>
    <lineage>
        <taxon>Eukaryota</taxon>
        <taxon>Fungi</taxon>
        <taxon>Dikarya</taxon>
        <taxon>Basidiomycota</taxon>
        <taxon>Agaricomycotina</taxon>
        <taxon>Agaricomycetes</taxon>
        <taxon>Agaricomycetidae</taxon>
        <taxon>Agaricales</taxon>
        <taxon>Agaricineae</taxon>
        <taxon>Strophariaceae</taxon>
        <taxon>Hypholoma</taxon>
    </lineage>
</organism>
<dbReference type="Pfam" id="PF07885">
    <property type="entry name" value="Ion_trans_2"/>
    <property type="match status" value="2"/>
</dbReference>
<proteinExistence type="inferred from homology"/>
<feature type="transmembrane region" description="Helical" evidence="10">
    <location>
        <begin position="550"/>
        <end position="572"/>
    </location>
</feature>
<dbReference type="InterPro" id="IPR013099">
    <property type="entry name" value="K_chnl_dom"/>
</dbReference>
<dbReference type="OMA" id="HSRTHHE"/>
<dbReference type="SUPFAM" id="SSF81324">
    <property type="entry name" value="Voltage-gated potassium channels"/>
    <property type="match status" value="2"/>
</dbReference>
<dbReference type="PANTHER" id="PTHR11003">
    <property type="entry name" value="POTASSIUM CHANNEL, SUBFAMILY K"/>
    <property type="match status" value="1"/>
</dbReference>
<evidence type="ECO:0000313" key="13">
    <source>
        <dbReference type="Proteomes" id="UP000054270"/>
    </source>
</evidence>
<evidence type="ECO:0000256" key="1">
    <source>
        <dbReference type="ARBA" id="ARBA00004141"/>
    </source>
</evidence>
<dbReference type="GO" id="GO:0005886">
    <property type="term" value="C:plasma membrane"/>
    <property type="evidence" value="ECO:0007669"/>
    <property type="project" value="TreeGrafter"/>
</dbReference>
<keyword evidence="4 10" id="KW-1133">Transmembrane helix</keyword>
<keyword evidence="5 8" id="KW-0406">Ion transport</keyword>
<feature type="transmembrane region" description="Helical" evidence="10">
    <location>
        <begin position="116"/>
        <end position="134"/>
    </location>
</feature>
<keyword evidence="6 10" id="KW-0472">Membrane</keyword>
<evidence type="ECO:0000256" key="8">
    <source>
        <dbReference type="RuleBase" id="RU003857"/>
    </source>
</evidence>
<evidence type="ECO:0000256" key="6">
    <source>
        <dbReference type="ARBA" id="ARBA00023136"/>
    </source>
</evidence>
<dbReference type="GO" id="GO:0030322">
    <property type="term" value="P:stabilization of membrane potential"/>
    <property type="evidence" value="ECO:0007669"/>
    <property type="project" value="TreeGrafter"/>
</dbReference>
<dbReference type="InterPro" id="IPR003280">
    <property type="entry name" value="2pore_dom_K_chnl"/>
</dbReference>
<feature type="domain" description="Potassium channel" evidence="11">
    <location>
        <begin position="561"/>
        <end position="632"/>
    </location>
</feature>
<keyword evidence="13" id="KW-1185">Reference proteome</keyword>
<protein>
    <recommendedName>
        <fullName evidence="11">Potassium channel domain-containing protein</fullName>
    </recommendedName>
</protein>
<evidence type="ECO:0000256" key="10">
    <source>
        <dbReference type="SAM" id="Phobius"/>
    </source>
</evidence>
<evidence type="ECO:0000256" key="4">
    <source>
        <dbReference type="ARBA" id="ARBA00022989"/>
    </source>
</evidence>
<keyword evidence="7 8" id="KW-0407">Ion channel</keyword>
<feature type="transmembrane region" description="Helical" evidence="10">
    <location>
        <begin position="578"/>
        <end position="597"/>
    </location>
</feature>
<dbReference type="PRINTS" id="PR01333">
    <property type="entry name" value="2POREKCHANEL"/>
</dbReference>
<evidence type="ECO:0000256" key="3">
    <source>
        <dbReference type="ARBA" id="ARBA00022692"/>
    </source>
</evidence>
<dbReference type="PANTHER" id="PTHR11003:SF342">
    <property type="entry name" value="OUTWARD-RECTIFIER POTASSIUM CHANNEL TOK1"/>
    <property type="match status" value="1"/>
</dbReference>
<keyword evidence="2 8" id="KW-0813">Transport</keyword>
<feature type="transmembrane region" description="Helical" evidence="10">
    <location>
        <begin position="276"/>
        <end position="296"/>
    </location>
</feature>
<feature type="region of interest" description="Disordered" evidence="9">
    <location>
        <begin position="493"/>
        <end position="524"/>
    </location>
</feature>
<sequence length="798" mass="87745">MHLLSASIGHGIRHRVAEKPGSSSTVNDGSDKRGEGSSRQQVRPPIPNIHYEPELGDQNDLHVDRAAYRTLPIVSGILIPFSIMLSIPSLTGHWYVRTDEDSSLLEVKQNPLLLDIGMAFSMACGVLANTCLVIRFSERRIKLMTILCITFLSLHDIINIPAVTLFGVVHRFDDGFTYGQSFWLTVCSTIFSTTTNVTLIYDYLRTKDFTHSGSGLTVKQRSLLIILIILLCYVSLASALLAVTLNITFLDGLYLAVVSIETIGFGDLHPTSTGTRILACIFITGGILNLALLVALSREALLEAAAEGVQARMRLSRSHARERNIRTRWRAAVHWRLNAEGLPTWVDDRDEERQGRVGQLRHWYSWPRRLWRRMKGEAWREWEDPSWKYVYGPGHKRLNLRALSDTQLETAALEAGLPLSELIPKDFNLHEDEYLPSDSSEGSLATSWRHPYLATGGVEAGMLPPSLTHVRVGGMVSLLANFAFAVTHGPGYDMNESPSSTDDDEGDATERTGHSHGVPFNKTHTSMTLGDDEDGIYVPESLETVERNAFYARLSVALSLFFIFWMVGSAIFMKTEGWEFGSAIYFCFVSFSTVGYGDLAPRTQAGRSIFIVWALLGVGTMTILISILAEAFSSSYKSVIKSDTIMPPPTDTPPDPKHLPNRHTSLLSAHTMSLPSARDHDTLHSNGSTLVGDRLTPLYPTSILATSAVAGGLKARRATLMVTIPEPPHAVANARATHLAALPMDVLRRVDYLMSIIATRALPSGSVGAAQGDVLQVEGCVMGKQLDAVRVFEAVSHA</sequence>
<keyword evidence="3 8" id="KW-0812">Transmembrane</keyword>
<feature type="transmembrane region" description="Helical" evidence="10">
    <location>
        <begin position="146"/>
        <end position="169"/>
    </location>
</feature>
<dbReference type="Gene3D" id="1.10.287.70">
    <property type="match status" value="2"/>
</dbReference>
<dbReference type="GO" id="GO:0015271">
    <property type="term" value="F:outward rectifier potassium channel activity"/>
    <property type="evidence" value="ECO:0007669"/>
    <property type="project" value="TreeGrafter"/>
</dbReference>
<accession>A0A0D2Q5G1</accession>
<name>A0A0D2Q5G1_HYPSF</name>
<feature type="region of interest" description="Disordered" evidence="9">
    <location>
        <begin position="14"/>
        <end position="55"/>
    </location>
</feature>
<feature type="domain" description="Potassium channel" evidence="11">
    <location>
        <begin position="229"/>
        <end position="301"/>
    </location>
</feature>
<evidence type="ECO:0000256" key="2">
    <source>
        <dbReference type="ARBA" id="ARBA00022448"/>
    </source>
</evidence>
<feature type="transmembrane region" description="Helical" evidence="10">
    <location>
        <begin position="609"/>
        <end position="629"/>
    </location>
</feature>
<evidence type="ECO:0000259" key="11">
    <source>
        <dbReference type="Pfam" id="PF07885"/>
    </source>
</evidence>
<comment type="subcellular location">
    <subcellularLocation>
        <location evidence="1">Membrane</location>
        <topology evidence="1">Multi-pass membrane protein</topology>
    </subcellularLocation>
</comment>
<feature type="transmembrane region" description="Helical" evidence="10">
    <location>
        <begin position="181"/>
        <end position="201"/>
    </location>
</feature>